<proteinExistence type="predicted"/>
<dbReference type="Proteomes" id="UP001172680">
    <property type="component" value="Unassembled WGS sequence"/>
</dbReference>
<evidence type="ECO:0000313" key="1">
    <source>
        <dbReference type="EMBL" id="KAJ9646413.1"/>
    </source>
</evidence>
<accession>A0ACC2ZFP0</accession>
<reference evidence="1" key="1">
    <citation type="submission" date="2022-10" db="EMBL/GenBank/DDBJ databases">
        <title>Culturing micro-colonial fungi from biological soil crusts in the Mojave desert and describing Neophaeococcomyces mojavensis, and introducing the new genera and species Taxawa tesnikishii.</title>
        <authorList>
            <person name="Kurbessoian T."/>
            <person name="Stajich J.E."/>
        </authorList>
    </citation>
    <scope>NUCLEOTIDE SEQUENCE</scope>
    <source>
        <strain evidence="1">JES_115</strain>
    </source>
</reference>
<protein>
    <submittedName>
        <fullName evidence="1">Uncharacterized protein</fullName>
    </submittedName>
</protein>
<organism evidence="1 2">
    <name type="scientific">Coniosporium tulheliwenetii</name>
    <dbReference type="NCBI Taxonomy" id="3383036"/>
    <lineage>
        <taxon>Eukaryota</taxon>
        <taxon>Fungi</taxon>
        <taxon>Dikarya</taxon>
        <taxon>Ascomycota</taxon>
        <taxon>Pezizomycotina</taxon>
        <taxon>Dothideomycetes</taxon>
        <taxon>Dothideomycetes incertae sedis</taxon>
        <taxon>Coniosporium</taxon>
    </lineage>
</organism>
<name>A0ACC2ZFP0_9PEZI</name>
<keyword evidence="2" id="KW-1185">Reference proteome</keyword>
<dbReference type="EMBL" id="JAPDRP010000006">
    <property type="protein sequence ID" value="KAJ9646413.1"/>
    <property type="molecule type" value="Genomic_DNA"/>
</dbReference>
<sequence length="232" mass="26139">MGSAREEKDYTLRARDHNEKRRKLKTLRQKAADRNPDEPGKPGVEPGCGEVAQDAGCGVFEDGGAEGEEERERLEEGLVIEGKEVKALKGESGKKGHTVFVGSKNEQEDFRPDEWFGTSAEGLSKTYNRPRQQSEVASEEDVADDPSDAAKQRRPQRAVDAELKAMKEERASRKKRQREQEARRIRLEAVKARERDLLIAEQALEAQRAKMANNVGGVNKNGVKFKVRERKR</sequence>
<comment type="caution">
    <text evidence="1">The sequence shown here is derived from an EMBL/GenBank/DDBJ whole genome shotgun (WGS) entry which is preliminary data.</text>
</comment>
<evidence type="ECO:0000313" key="2">
    <source>
        <dbReference type="Proteomes" id="UP001172680"/>
    </source>
</evidence>
<gene>
    <name evidence="1" type="ORF">H2199_002462</name>
</gene>